<sequence>MHPTPGCLRAADRRRAFTRALRLPGGSPLEAGPLRDHVLGSSSEEAGGEARTGG</sequence>
<evidence type="ECO:0000256" key="1">
    <source>
        <dbReference type="SAM" id="MobiDB-lite"/>
    </source>
</evidence>
<accession>A0A6J4HHB0</accession>
<evidence type="ECO:0008006" key="3">
    <source>
        <dbReference type="Google" id="ProtNLM"/>
    </source>
</evidence>
<evidence type="ECO:0000313" key="2">
    <source>
        <dbReference type="EMBL" id="CAA9223157.1"/>
    </source>
</evidence>
<name>A0A6J4HHB0_9ACTN</name>
<protein>
    <recommendedName>
        <fullName evidence="3">YlxR domain-containing protein</fullName>
    </recommendedName>
</protein>
<dbReference type="AlphaFoldDB" id="A0A6J4HHB0"/>
<proteinExistence type="predicted"/>
<dbReference type="EMBL" id="CADCTN010000039">
    <property type="protein sequence ID" value="CAA9223157.1"/>
    <property type="molecule type" value="Genomic_DNA"/>
</dbReference>
<reference evidence="2" key="1">
    <citation type="submission" date="2020-02" db="EMBL/GenBank/DDBJ databases">
        <authorList>
            <person name="Meier V. D."/>
        </authorList>
    </citation>
    <scope>NUCLEOTIDE SEQUENCE</scope>
    <source>
        <strain evidence="2">AVDCRST_MAG52</strain>
    </source>
</reference>
<organism evidence="2">
    <name type="scientific">uncultured Blastococcus sp</name>
    <dbReference type="NCBI Taxonomy" id="217144"/>
    <lineage>
        <taxon>Bacteria</taxon>
        <taxon>Bacillati</taxon>
        <taxon>Actinomycetota</taxon>
        <taxon>Actinomycetes</taxon>
        <taxon>Geodermatophilales</taxon>
        <taxon>Geodermatophilaceae</taxon>
        <taxon>Blastococcus</taxon>
        <taxon>environmental samples</taxon>
    </lineage>
</organism>
<feature type="region of interest" description="Disordered" evidence="1">
    <location>
        <begin position="22"/>
        <end position="54"/>
    </location>
</feature>
<gene>
    <name evidence="2" type="ORF">AVDCRST_MAG52-538</name>
</gene>